<reference evidence="2" key="1">
    <citation type="submission" date="2020-11" db="EMBL/GenBank/DDBJ databases">
        <authorList>
            <person name="Tran Van P."/>
        </authorList>
    </citation>
    <scope>NUCLEOTIDE SEQUENCE</scope>
</reference>
<feature type="region of interest" description="Disordered" evidence="1">
    <location>
        <begin position="189"/>
        <end position="218"/>
    </location>
</feature>
<dbReference type="EMBL" id="OB663300">
    <property type="protein sequence ID" value="CAD7231229.1"/>
    <property type="molecule type" value="Genomic_DNA"/>
</dbReference>
<gene>
    <name evidence="2" type="ORF">CTOB1V02_LOCUS9081</name>
</gene>
<protein>
    <submittedName>
        <fullName evidence="2">Uncharacterized protein</fullName>
    </submittedName>
</protein>
<evidence type="ECO:0000313" key="2">
    <source>
        <dbReference type="EMBL" id="CAD7231229.1"/>
    </source>
</evidence>
<name>A0A7R8ZTG0_9CRUS</name>
<organism evidence="2">
    <name type="scientific">Cyprideis torosa</name>
    <dbReference type="NCBI Taxonomy" id="163714"/>
    <lineage>
        <taxon>Eukaryota</taxon>
        <taxon>Metazoa</taxon>
        <taxon>Ecdysozoa</taxon>
        <taxon>Arthropoda</taxon>
        <taxon>Crustacea</taxon>
        <taxon>Oligostraca</taxon>
        <taxon>Ostracoda</taxon>
        <taxon>Podocopa</taxon>
        <taxon>Podocopida</taxon>
        <taxon>Cytherocopina</taxon>
        <taxon>Cytheroidea</taxon>
        <taxon>Cytherideidae</taxon>
        <taxon>Cyprideis</taxon>
    </lineage>
</organism>
<feature type="compositionally biased region" description="Polar residues" evidence="1">
    <location>
        <begin position="359"/>
        <end position="368"/>
    </location>
</feature>
<feature type="region of interest" description="Disordered" evidence="1">
    <location>
        <begin position="310"/>
        <end position="368"/>
    </location>
</feature>
<accession>A0A7R8ZTG0</accession>
<proteinExistence type="predicted"/>
<feature type="compositionally biased region" description="Basic and acidic residues" evidence="1">
    <location>
        <begin position="339"/>
        <end position="352"/>
    </location>
</feature>
<feature type="non-terminal residue" evidence="2">
    <location>
        <position position="1"/>
    </location>
</feature>
<evidence type="ECO:0000256" key="1">
    <source>
        <dbReference type="SAM" id="MobiDB-lite"/>
    </source>
</evidence>
<sequence length="368" mass="38900">MLEVGDIVEQIELTHENEDQVGLEFGKRGPSGAGVWKTRTKWGWSLENEDQVGAEFGKRGPSTLAGVSHSGIVFCCLDPAVPVLRAPVWFLICVAEMRSVPVSCSVASTVIGDSSSPVPMRDDSVFCSCCSPDVTDIPGFLLCCSRSLQNRGGGPVCLVVVLRVPWSLNCGPQSFVVLGKFLTSSVMDRGDRRAPNEPEANCDSAPASPGGASRGSTPPLRLGSFVTPIFSLGCGGGSGFFRPGPHRSTLPRSAFSALGARAKERRRAMEQAAHASSLLAGIAEGNALGSSSSLNLRDIQQAPLSLVLPRRLSSPSQMMSIGASDPARERSPPPSTKGRLKEEANDDSKMASDEEEAMDTSTTPVQRN</sequence>
<dbReference type="AlphaFoldDB" id="A0A7R8ZTG0"/>